<dbReference type="PANTHER" id="PTHR47504">
    <property type="entry name" value="RIGHT ORIGIN-BINDING PROTEIN"/>
    <property type="match status" value="1"/>
</dbReference>
<keyword evidence="1" id="KW-0805">Transcription regulation</keyword>
<evidence type="ECO:0000256" key="1">
    <source>
        <dbReference type="ARBA" id="ARBA00023015"/>
    </source>
</evidence>
<dbReference type="InterPro" id="IPR050959">
    <property type="entry name" value="MarA-like"/>
</dbReference>
<sequence>MDIISNLECLAPIRLPKGGQNKIETGECAAILFVLSGTASIFSKDYHLNYLEIKNGILLLPRCSQYRIEALETVTFFKCDMTLNFIQNVNQWLIQISGNSLIEKQQNYKLPLKQKVRHLLDFYFQCDTTLDSNRAQFNEWKQNGLFLIMKDSYSVQELSTFFSEIKNQDMEFKEFVYSNFRNVRSVIEFADLAKCSLSVFCREFKKHFGESAYQWMLNRKSQYVLQDILQTSIPFQELADKYQFSSQAHFTKFCKQRYNLTPKDLRNGNKSNLYLYEHLAH</sequence>
<dbReference type="PANTHER" id="PTHR47504:SF5">
    <property type="entry name" value="RIGHT ORIGIN-BINDING PROTEIN"/>
    <property type="match status" value="1"/>
</dbReference>
<evidence type="ECO:0000256" key="2">
    <source>
        <dbReference type="ARBA" id="ARBA00023125"/>
    </source>
</evidence>
<keyword evidence="2" id="KW-0238">DNA-binding</keyword>
<evidence type="ECO:0000313" key="5">
    <source>
        <dbReference type="EMBL" id="MPL84762.1"/>
    </source>
</evidence>
<dbReference type="PROSITE" id="PS01124">
    <property type="entry name" value="HTH_ARAC_FAMILY_2"/>
    <property type="match status" value="1"/>
</dbReference>
<organism evidence="5">
    <name type="scientific">bioreactor metagenome</name>
    <dbReference type="NCBI Taxonomy" id="1076179"/>
    <lineage>
        <taxon>unclassified sequences</taxon>
        <taxon>metagenomes</taxon>
        <taxon>ecological metagenomes</taxon>
    </lineage>
</organism>
<dbReference type="GO" id="GO:0043565">
    <property type="term" value="F:sequence-specific DNA binding"/>
    <property type="evidence" value="ECO:0007669"/>
    <property type="project" value="InterPro"/>
</dbReference>
<reference evidence="5" key="1">
    <citation type="submission" date="2019-08" db="EMBL/GenBank/DDBJ databases">
        <authorList>
            <person name="Kucharzyk K."/>
            <person name="Murdoch R.W."/>
            <person name="Higgins S."/>
            <person name="Loffler F."/>
        </authorList>
    </citation>
    <scope>NUCLEOTIDE SEQUENCE</scope>
</reference>
<proteinExistence type="predicted"/>
<dbReference type="Gene3D" id="1.10.10.60">
    <property type="entry name" value="Homeodomain-like"/>
    <property type="match status" value="1"/>
</dbReference>
<comment type="caution">
    <text evidence="5">The sequence shown here is derived from an EMBL/GenBank/DDBJ whole genome shotgun (WGS) entry which is preliminary data.</text>
</comment>
<dbReference type="InterPro" id="IPR009057">
    <property type="entry name" value="Homeodomain-like_sf"/>
</dbReference>
<dbReference type="EMBL" id="VSSQ01000194">
    <property type="protein sequence ID" value="MPL84762.1"/>
    <property type="molecule type" value="Genomic_DNA"/>
</dbReference>
<keyword evidence="3" id="KW-0804">Transcription</keyword>
<dbReference type="SUPFAM" id="SSF46689">
    <property type="entry name" value="Homeodomain-like"/>
    <property type="match status" value="1"/>
</dbReference>
<gene>
    <name evidence="5" type="ORF">SDC9_30727</name>
</gene>
<evidence type="ECO:0000259" key="4">
    <source>
        <dbReference type="PROSITE" id="PS01124"/>
    </source>
</evidence>
<dbReference type="GO" id="GO:0003700">
    <property type="term" value="F:DNA-binding transcription factor activity"/>
    <property type="evidence" value="ECO:0007669"/>
    <property type="project" value="InterPro"/>
</dbReference>
<accession>A0A644V1L2</accession>
<feature type="domain" description="HTH araC/xylS-type" evidence="4">
    <location>
        <begin position="170"/>
        <end position="268"/>
    </location>
</feature>
<dbReference type="InterPro" id="IPR018060">
    <property type="entry name" value="HTH_AraC"/>
</dbReference>
<evidence type="ECO:0000256" key="3">
    <source>
        <dbReference type="ARBA" id="ARBA00023163"/>
    </source>
</evidence>
<dbReference type="Pfam" id="PF12833">
    <property type="entry name" value="HTH_18"/>
    <property type="match status" value="1"/>
</dbReference>
<dbReference type="SMART" id="SM00342">
    <property type="entry name" value="HTH_ARAC"/>
    <property type="match status" value="1"/>
</dbReference>
<dbReference type="AlphaFoldDB" id="A0A644V1L2"/>
<protein>
    <recommendedName>
        <fullName evidence="4">HTH araC/xylS-type domain-containing protein</fullName>
    </recommendedName>
</protein>
<name>A0A644V1L2_9ZZZZ</name>